<evidence type="ECO:0000313" key="7">
    <source>
        <dbReference type="Proteomes" id="UP000285794"/>
    </source>
</evidence>
<evidence type="ECO:0000256" key="2">
    <source>
        <dbReference type="ARBA" id="ARBA00012897"/>
    </source>
</evidence>
<dbReference type="Pfam" id="PF05222">
    <property type="entry name" value="AlaDh_PNT_N"/>
    <property type="match status" value="1"/>
</dbReference>
<dbReference type="Gene3D" id="3.40.50.720">
    <property type="entry name" value="NAD(P)-binding Rossmann-like Domain"/>
    <property type="match status" value="2"/>
</dbReference>
<dbReference type="SMART" id="SM01003">
    <property type="entry name" value="AlaDh_PNT_N"/>
    <property type="match status" value="1"/>
</dbReference>
<dbReference type="SUPFAM" id="SSF51735">
    <property type="entry name" value="NAD(P)-binding Rossmann-fold domains"/>
    <property type="match status" value="1"/>
</dbReference>
<dbReference type="CDD" id="cd05305">
    <property type="entry name" value="L-AlaDH"/>
    <property type="match status" value="1"/>
</dbReference>
<protein>
    <recommendedName>
        <fullName evidence="2">alanine dehydrogenase</fullName>
        <ecNumber evidence="2">1.4.1.1</ecNumber>
    </recommendedName>
</protein>
<dbReference type="GO" id="GO:0000286">
    <property type="term" value="F:alanine dehydrogenase activity"/>
    <property type="evidence" value="ECO:0007669"/>
    <property type="project" value="UniProtKB-EC"/>
</dbReference>
<comment type="caution">
    <text evidence="6">The sequence shown here is derived from an EMBL/GenBank/DDBJ whole genome shotgun (WGS) entry which is preliminary data.</text>
</comment>
<reference evidence="6 7" key="1">
    <citation type="submission" date="2018-07" db="EMBL/GenBank/DDBJ databases">
        <title>Draft genome sequence of Ancylomarina sp. M1P.</title>
        <authorList>
            <person name="Yadav S."/>
            <person name="Villanueva L."/>
            <person name="Damste J.S.S."/>
        </authorList>
    </citation>
    <scope>NUCLEOTIDE SEQUENCE [LARGE SCALE GENOMIC DNA]</scope>
    <source>
        <strain evidence="6 7">M1P</strain>
    </source>
</reference>
<dbReference type="InterPro" id="IPR008141">
    <property type="entry name" value="Ala_DH"/>
</dbReference>
<dbReference type="GO" id="GO:0042853">
    <property type="term" value="P:L-alanine catabolic process"/>
    <property type="evidence" value="ECO:0007669"/>
    <property type="project" value="InterPro"/>
</dbReference>
<dbReference type="GO" id="GO:0005886">
    <property type="term" value="C:plasma membrane"/>
    <property type="evidence" value="ECO:0007669"/>
    <property type="project" value="TreeGrafter"/>
</dbReference>
<dbReference type="SMART" id="SM01002">
    <property type="entry name" value="AlaDh_PNT_C"/>
    <property type="match status" value="1"/>
</dbReference>
<dbReference type="PANTHER" id="PTHR42795">
    <property type="entry name" value="ALANINE DEHYDROGENASE"/>
    <property type="match status" value="1"/>
</dbReference>
<dbReference type="PANTHER" id="PTHR42795:SF1">
    <property type="entry name" value="ALANINE DEHYDROGENASE"/>
    <property type="match status" value="1"/>
</dbReference>
<evidence type="ECO:0000313" key="6">
    <source>
        <dbReference type="EMBL" id="RRG20730.1"/>
    </source>
</evidence>
<dbReference type="EC" id="1.4.1.1" evidence="2"/>
<feature type="domain" description="Alanine dehydrogenase/pyridine nucleotide transhydrogenase NAD(H)-binding" evidence="4">
    <location>
        <begin position="182"/>
        <end position="330"/>
    </location>
</feature>
<dbReference type="OrthoDB" id="9804592at2"/>
<dbReference type="Proteomes" id="UP000285794">
    <property type="component" value="Unassembled WGS sequence"/>
</dbReference>
<accession>A0A425XZN6</accession>
<evidence type="ECO:0000256" key="1">
    <source>
        <dbReference type="ARBA" id="ARBA00005689"/>
    </source>
</evidence>
<comment type="similarity">
    <text evidence="1">Belongs to the AlaDH/PNT family.</text>
</comment>
<organism evidence="6 7">
    <name type="scientific">Ancylomarina euxinus</name>
    <dbReference type="NCBI Taxonomy" id="2283627"/>
    <lineage>
        <taxon>Bacteria</taxon>
        <taxon>Pseudomonadati</taxon>
        <taxon>Bacteroidota</taxon>
        <taxon>Bacteroidia</taxon>
        <taxon>Marinilabiliales</taxon>
        <taxon>Marinifilaceae</taxon>
        <taxon>Ancylomarina</taxon>
    </lineage>
</organism>
<evidence type="ECO:0000259" key="4">
    <source>
        <dbReference type="SMART" id="SM01002"/>
    </source>
</evidence>
<dbReference type="InterPro" id="IPR007886">
    <property type="entry name" value="AlaDH/PNT_N"/>
</dbReference>
<evidence type="ECO:0000256" key="3">
    <source>
        <dbReference type="ARBA" id="ARBA00023002"/>
    </source>
</evidence>
<name>A0A425XZN6_9BACT</name>
<dbReference type="Pfam" id="PF01262">
    <property type="entry name" value="AlaDh_PNT_C"/>
    <property type="match status" value="1"/>
</dbReference>
<evidence type="ECO:0000259" key="5">
    <source>
        <dbReference type="SMART" id="SM01003"/>
    </source>
</evidence>
<feature type="domain" description="Alanine dehydrogenase/pyridine nucleotide transhydrogenase N-terminal" evidence="5">
    <location>
        <begin position="37"/>
        <end position="170"/>
    </location>
</feature>
<keyword evidence="3" id="KW-0560">Oxidoreductase</keyword>
<keyword evidence="7" id="KW-1185">Reference proteome</keyword>
<dbReference type="EMBL" id="QQWG01000011">
    <property type="protein sequence ID" value="RRG20730.1"/>
    <property type="molecule type" value="Genomic_DNA"/>
</dbReference>
<dbReference type="RefSeq" id="WP_125031067.1">
    <property type="nucleotide sequence ID" value="NZ_JAPXVP010000010.1"/>
</dbReference>
<dbReference type="InterPro" id="IPR007698">
    <property type="entry name" value="AlaDH/PNT_NAD(H)-bd"/>
</dbReference>
<proteinExistence type="inferred from homology"/>
<dbReference type="InterPro" id="IPR036291">
    <property type="entry name" value="NAD(P)-bd_dom_sf"/>
</dbReference>
<dbReference type="SUPFAM" id="SSF52283">
    <property type="entry name" value="Formate/glycerate dehydrogenase catalytic domain-like"/>
    <property type="match status" value="1"/>
</dbReference>
<dbReference type="AlphaFoldDB" id="A0A425XZN6"/>
<sequence>MANLSDTPKNFPVGYEFYHPKERLLEIEKSKKRLVIGLPREDYRGENRICLTPLTVEMLVNNGHEIFIEEGAGLASNYSDKDYSENGAMIVKTKEEIYQSDVILQISPLSSDEIDMLKGNQIIMSALQVHCQTAENISKLIQKKVTAIAFEYLKDRDNHFPVVRSMSEIAGVSAIMIAGEYLSKGKGGKGVLLGGVTGVSPTEVIILGAGTAAEYAGRAAMGLGASIKVFDNSMYRLRRLDDHLGHRVHTSTFHPYVLAKALKSADVVIGALRYEGNHPGTLVTEDMVKEMKEGSVIIDLSIDQGGCFETSEMTTHENPVFRKHGVIHYCVPNLASHVSRTASLAMSNICAPLLLHIANNGGLHQFLKTDMGLRHGTYIYRGILTNQRLGDCVGILAKDINLFFASM</sequence>
<gene>
    <name evidence="6" type="ORF">DWB61_11665</name>
</gene>